<dbReference type="Gene3D" id="1.10.287.130">
    <property type="match status" value="1"/>
</dbReference>
<dbReference type="CDD" id="cd06225">
    <property type="entry name" value="HAMP"/>
    <property type="match status" value="1"/>
</dbReference>
<keyword evidence="10" id="KW-0472">Membrane</keyword>
<reference evidence="13" key="2">
    <citation type="journal article" date="2020" name="Microorganisms">
        <title>Osmotic Adaptation and Compatible Solute Biosynthesis of Phototrophic Bacteria as Revealed from Genome Analyses.</title>
        <authorList>
            <person name="Imhoff J.F."/>
            <person name="Rahn T."/>
            <person name="Kunzel S."/>
            <person name="Keller A."/>
            <person name="Neulinger S.C."/>
        </authorList>
    </citation>
    <scope>NUCLEOTIDE SEQUENCE</scope>
    <source>
        <strain evidence="13">DSM 11080</strain>
    </source>
</reference>
<dbReference type="Gene3D" id="6.10.340.10">
    <property type="match status" value="1"/>
</dbReference>
<dbReference type="InterPro" id="IPR005467">
    <property type="entry name" value="His_kinase_dom"/>
</dbReference>
<keyword evidence="14" id="KW-1185">Reference proteome</keyword>
<keyword evidence="8 10" id="KW-1133">Transmembrane helix</keyword>
<reference evidence="13" key="1">
    <citation type="submission" date="2017-08" db="EMBL/GenBank/DDBJ databases">
        <authorList>
            <person name="Imhoff J.F."/>
            <person name="Rahn T."/>
            <person name="Kuenzel S."/>
            <person name="Neulinger S.C."/>
        </authorList>
    </citation>
    <scope>NUCLEOTIDE SEQUENCE</scope>
    <source>
        <strain evidence="13">DSM 11080</strain>
    </source>
</reference>
<dbReference type="GO" id="GO:0000155">
    <property type="term" value="F:phosphorelay sensor kinase activity"/>
    <property type="evidence" value="ECO:0007669"/>
    <property type="project" value="InterPro"/>
</dbReference>
<dbReference type="SUPFAM" id="SSF55874">
    <property type="entry name" value="ATPase domain of HSP90 chaperone/DNA topoisomerase II/histidine kinase"/>
    <property type="match status" value="1"/>
</dbReference>
<organism evidence="13 14">
    <name type="scientific">Halochromatium glycolicum</name>
    <dbReference type="NCBI Taxonomy" id="85075"/>
    <lineage>
        <taxon>Bacteria</taxon>
        <taxon>Pseudomonadati</taxon>
        <taxon>Pseudomonadota</taxon>
        <taxon>Gammaproteobacteria</taxon>
        <taxon>Chromatiales</taxon>
        <taxon>Chromatiaceae</taxon>
        <taxon>Halochromatium</taxon>
    </lineage>
</organism>
<dbReference type="SMART" id="SM00387">
    <property type="entry name" value="HATPase_c"/>
    <property type="match status" value="1"/>
</dbReference>
<dbReference type="InterPro" id="IPR003594">
    <property type="entry name" value="HATPase_dom"/>
</dbReference>
<dbReference type="PANTHER" id="PTHR45436">
    <property type="entry name" value="SENSOR HISTIDINE KINASE YKOH"/>
    <property type="match status" value="1"/>
</dbReference>
<dbReference type="InterPro" id="IPR003660">
    <property type="entry name" value="HAMP_dom"/>
</dbReference>
<name>A0AAJ0U068_9GAMM</name>
<sequence length="480" mass="51149">MITRACPVAISGDGLKLATAIARIQSLAARWRHYPLPRPGLHLRFMLPLVGVFMIAALLGWWASSRLLATTLEARQQALVERTAELLAGGLFPLTPELLERVALLTDARVFLLDAGGRPLSISPHMAVLPSLKELESGIVDSGGEPQIVAVRPLGKAPPSGAARIAVTISLAHVRAAVNQAALTLGLVAVLAVFLLSWLAHRLAAGVTKPLDALIRMAARIAAGERELAAPVEPGPQEIAALADALEHMVTRLRETEAEAARQARLAGLGAMAARVAHEVRNPLTAMTMQLQLLREDLPTERRRDVDALLNEARRLALLVDGIVDHGRPLRLQPRPTDLNRLAADVSSLFAPQMRHRQILLERDLDEGLPLLDLDPDRTKQMLVNLLVNARDALPNGGHICLATTADSDSAMLSVEDSGPGLPEERFAAILSGHAGHEGFGLRMTAQLAGAQGATLATMPSTLGGAALVLRFSLSSPDAK</sequence>
<dbReference type="Gene3D" id="3.30.565.10">
    <property type="entry name" value="Histidine kinase-like ATPase, C-terminal domain"/>
    <property type="match status" value="1"/>
</dbReference>
<gene>
    <name evidence="13" type="ORF">CKO40_00090</name>
</gene>
<dbReference type="AlphaFoldDB" id="A0AAJ0U068"/>
<comment type="catalytic activity">
    <reaction evidence="1">
        <text>ATP + protein L-histidine = ADP + protein N-phospho-L-histidine.</text>
        <dbReference type="EC" id="2.7.13.3"/>
    </reaction>
</comment>
<dbReference type="SUPFAM" id="SSF47384">
    <property type="entry name" value="Homodimeric domain of signal transducing histidine kinase"/>
    <property type="match status" value="1"/>
</dbReference>
<evidence type="ECO:0000256" key="4">
    <source>
        <dbReference type="ARBA" id="ARBA00022553"/>
    </source>
</evidence>
<comment type="subcellular location">
    <subcellularLocation>
        <location evidence="2">Membrane</location>
    </subcellularLocation>
</comment>
<evidence type="ECO:0000256" key="3">
    <source>
        <dbReference type="ARBA" id="ARBA00012438"/>
    </source>
</evidence>
<evidence type="ECO:0000256" key="7">
    <source>
        <dbReference type="ARBA" id="ARBA00022777"/>
    </source>
</evidence>
<evidence type="ECO:0000259" key="11">
    <source>
        <dbReference type="PROSITE" id="PS50109"/>
    </source>
</evidence>
<evidence type="ECO:0000256" key="8">
    <source>
        <dbReference type="ARBA" id="ARBA00022989"/>
    </source>
</evidence>
<dbReference type="Pfam" id="PF00672">
    <property type="entry name" value="HAMP"/>
    <property type="match status" value="1"/>
</dbReference>
<evidence type="ECO:0000256" key="5">
    <source>
        <dbReference type="ARBA" id="ARBA00022679"/>
    </source>
</evidence>
<feature type="domain" description="HAMP" evidence="12">
    <location>
        <begin position="205"/>
        <end position="258"/>
    </location>
</feature>
<evidence type="ECO:0000256" key="6">
    <source>
        <dbReference type="ARBA" id="ARBA00022692"/>
    </source>
</evidence>
<keyword evidence="9" id="KW-0902">Two-component regulatory system</keyword>
<feature type="domain" description="Histidine kinase" evidence="11">
    <location>
        <begin position="275"/>
        <end position="476"/>
    </location>
</feature>
<evidence type="ECO:0000256" key="1">
    <source>
        <dbReference type="ARBA" id="ARBA00000085"/>
    </source>
</evidence>
<accession>A0AAJ0U068</accession>
<dbReference type="PANTHER" id="PTHR45436:SF5">
    <property type="entry name" value="SENSOR HISTIDINE KINASE TRCS"/>
    <property type="match status" value="1"/>
</dbReference>
<dbReference type="CDD" id="cd00082">
    <property type="entry name" value="HisKA"/>
    <property type="match status" value="1"/>
</dbReference>
<keyword evidence="5" id="KW-0808">Transferase</keyword>
<evidence type="ECO:0000313" key="13">
    <source>
        <dbReference type="EMBL" id="MBK1702990.1"/>
    </source>
</evidence>
<keyword evidence="6 10" id="KW-0812">Transmembrane</keyword>
<dbReference type="Proteomes" id="UP001296776">
    <property type="component" value="Unassembled WGS sequence"/>
</dbReference>
<evidence type="ECO:0000256" key="10">
    <source>
        <dbReference type="SAM" id="Phobius"/>
    </source>
</evidence>
<evidence type="ECO:0000313" key="14">
    <source>
        <dbReference type="Proteomes" id="UP001296776"/>
    </source>
</evidence>
<dbReference type="InterPro" id="IPR036097">
    <property type="entry name" value="HisK_dim/P_sf"/>
</dbReference>
<dbReference type="InterPro" id="IPR050428">
    <property type="entry name" value="TCS_sensor_his_kinase"/>
</dbReference>
<dbReference type="SUPFAM" id="SSF158472">
    <property type="entry name" value="HAMP domain-like"/>
    <property type="match status" value="1"/>
</dbReference>
<dbReference type="SMART" id="SM00388">
    <property type="entry name" value="HisKA"/>
    <property type="match status" value="1"/>
</dbReference>
<dbReference type="EC" id="2.7.13.3" evidence="3"/>
<dbReference type="PROSITE" id="PS50885">
    <property type="entry name" value="HAMP"/>
    <property type="match status" value="1"/>
</dbReference>
<dbReference type="EMBL" id="NRSJ01000001">
    <property type="protein sequence ID" value="MBK1702990.1"/>
    <property type="molecule type" value="Genomic_DNA"/>
</dbReference>
<comment type="caution">
    <text evidence="13">The sequence shown here is derived from an EMBL/GenBank/DDBJ whole genome shotgun (WGS) entry which is preliminary data.</text>
</comment>
<dbReference type="PROSITE" id="PS50109">
    <property type="entry name" value="HIS_KIN"/>
    <property type="match status" value="1"/>
</dbReference>
<keyword evidence="7" id="KW-0418">Kinase</keyword>
<dbReference type="GO" id="GO:0016020">
    <property type="term" value="C:membrane"/>
    <property type="evidence" value="ECO:0007669"/>
    <property type="project" value="UniProtKB-SubCell"/>
</dbReference>
<protein>
    <recommendedName>
        <fullName evidence="3">histidine kinase</fullName>
        <ecNumber evidence="3">2.7.13.3</ecNumber>
    </recommendedName>
</protein>
<evidence type="ECO:0000256" key="2">
    <source>
        <dbReference type="ARBA" id="ARBA00004370"/>
    </source>
</evidence>
<dbReference type="InterPro" id="IPR003661">
    <property type="entry name" value="HisK_dim/P_dom"/>
</dbReference>
<feature type="transmembrane region" description="Helical" evidence="10">
    <location>
        <begin position="45"/>
        <end position="63"/>
    </location>
</feature>
<dbReference type="InterPro" id="IPR036890">
    <property type="entry name" value="HATPase_C_sf"/>
</dbReference>
<keyword evidence="4" id="KW-0597">Phosphoprotein</keyword>
<evidence type="ECO:0000259" key="12">
    <source>
        <dbReference type="PROSITE" id="PS50885"/>
    </source>
</evidence>
<dbReference type="SMART" id="SM00304">
    <property type="entry name" value="HAMP"/>
    <property type="match status" value="1"/>
</dbReference>
<dbReference type="Pfam" id="PF02518">
    <property type="entry name" value="HATPase_c"/>
    <property type="match status" value="1"/>
</dbReference>
<dbReference type="Pfam" id="PF00512">
    <property type="entry name" value="HisKA"/>
    <property type="match status" value="1"/>
</dbReference>
<proteinExistence type="predicted"/>
<evidence type="ECO:0000256" key="9">
    <source>
        <dbReference type="ARBA" id="ARBA00023012"/>
    </source>
</evidence>